<keyword evidence="2" id="KW-1185">Reference proteome</keyword>
<accession>A0ACD0WG94</accession>
<keyword evidence="1" id="KW-0378">Hydrolase</keyword>
<protein>
    <submittedName>
        <fullName evidence="1">NEDD8-specific protease</fullName>
    </submittedName>
</protein>
<dbReference type="EMBL" id="CP038484">
    <property type="protein sequence ID" value="QFZ26092.1"/>
    <property type="molecule type" value="Genomic_DNA"/>
</dbReference>
<proteinExistence type="predicted"/>
<keyword evidence="1" id="KW-0645">Protease</keyword>
<evidence type="ECO:0000313" key="1">
    <source>
        <dbReference type="EMBL" id="QFZ26092.1"/>
    </source>
</evidence>
<reference evidence="2" key="1">
    <citation type="journal article" date="2019" name="MBio">
        <title>Comparative genomics for the elucidation of multidrug resistance (MDR) in Candida lusitaniae.</title>
        <authorList>
            <person name="Kannan A."/>
            <person name="Asner S.A."/>
            <person name="Trachsel E."/>
            <person name="Kelly S."/>
            <person name="Parker J."/>
            <person name="Sanglard D."/>
        </authorList>
    </citation>
    <scope>NUCLEOTIDE SEQUENCE [LARGE SCALE GENOMIC DNA]</scope>
    <source>
        <strain evidence="2">P1</strain>
    </source>
</reference>
<dbReference type="Proteomes" id="UP000326582">
    <property type="component" value="Chromosome 1"/>
</dbReference>
<name>A0ACD0WG94_CLALS</name>
<sequence length="365" mass="40967">MPLVPGYSTLASHNICTSAFFSRSSIGAMPVVIDPHKGICFVAEAASPSFFSCGLDQLDWDSHISPAPEPSPVVENVPQTRKQRKQEKKQAVAARRRRQRLESLGGSEGKSERKTRLSDAAASQRLSNLRSSLNKRAIDDVVATIGSIKLFRSDIELLMPEQWLNDNNIAFVYEALWTHFLRPHEFGSHVYLMYPALVQILVHYPIESEIKEILPLQPLLESKLVFLPFNFVDADTFMEDANVGDHWALALLCVPEKTLYIYDSMAVDSDGAFIKRFVERIEKTIFKRGTITVRHMKCAQQDNFDDCGVYVIMFTCLLVSLLLSGEPTSFDLANVRLDGLQGRLSIMELVHRIATSADASKECEV</sequence>
<evidence type="ECO:0000313" key="2">
    <source>
        <dbReference type="Proteomes" id="UP000326582"/>
    </source>
</evidence>
<gene>
    <name evidence="1" type="ORF">EJF14_11219</name>
</gene>
<organism evidence="1 2">
    <name type="scientific">Clavispora lusitaniae</name>
    <name type="common">Candida lusitaniae</name>
    <dbReference type="NCBI Taxonomy" id="36911"/>
    <lineage>
        <taxon>Eukaryota</taxon>
        <taxon>Fungi</taxon>
        <taxon>Dikarya</taxon>
        <taxon>Ascomycota</taxon>
        <taxon>Saccharomycotina</taxon>
        <taxon>Pichiomycetes</taxon>
        <taxon>Metschnikowiaceae</taxon>
        <taxon>Clavispora</taxon>
    </lineage>
</organism>